<evidence type="ECO:0000313" key="3">
    <source>
        <dbReference type="Proteomes" id="UP000462435"/>
    </source>
</evidence>
<dbReference type="Proteomes" id="UP000462435">
    <property type="component" value="Unassembled WGS sequence"/>
</dbReference>
<gene>
    <name evidence="2" type="ORF">GAK35_03766</name>
</gene>
<protein>
    <submittedName>
        <fullName evidence="2">Uncharacterized protein</fullName>
    </submittedName>
</protein>
<name>A0A7V8FTP9_9BURK</name>
<dbReference type="AlphaFoldDB" id="A0A7V8FTP9"/>
<accession>A0A7V8FTP9</accession>
<organism evidence="2 3">
    <name type="scientific">Herbaspirillum frisingense</name>
    <dbReference type="NCBI Taxonomy" id="92645"/>
    <lineage>
        <taxon>Bacteria</taxon>
        <taxon>Pseudomonadati</taxon>
        <taxon>Pseudomonadota</taxon>
        <taxon>Betaproteobacteria</taxon>
        <taxon>Burkholderiales</taxon>
        <taxon>Oxalobacteraceae</taxon>
        <taxon>Herbaspirillum</taxon>
    </lineage>
</organism>
<reference evidence="3" key="1">
    <citation type="journal article" date="2020" name="MBio">
        <title>Horizontal gene transfer to a defensive symbiont with a reduced genome amongst a multipartite beetle microbiome.</title>
        <authorList>
            <person name="Waterworth S.C."/>
            <person name="Florez L.V."/>
            <person name="Rees E.R."/>
            <person name="Hertweck C."/>
            <person name="Kaltenpoth M."/>
            <person name="Kwan J.C."/>
        </authorList>
    </citation>
    <scope>NUCLEOTIDE SEQUENCE [LARGE SCALE GENOMIC DNA]</scope>
</reference>
<dbReference type="EMBL" id="WNDX01000162">
    <property type="protein sequence ID" value="KAF1038558.1"/>
    <property type="molecule type" value="Genomic_DNA"/>
</dbReference>
<sequence length="156" mass="16056">MPEHTSNATAAAQADIAAALMGLGRRLDAASLMLSAAALIVLALTPPAPWACAALLAAVVAGLGEHAHALRTAFDAPLFAAWAQRWQARDADPQADLSAFDQALADTGLGPAGAGATRSLQARIAGARRLLQRQGLFLVLQLAAWLGAVALIIWPH</sequence>
<comment type="caution">
    <text evidence="2">The sequence shown here is derived from an EMBL/GenBank/DDBJ whole genome shotgun (WGS) entry which is preliminary data.</text>
</comment>
<evidence type="ECO:0000256" key="1">
    <source>
        <dbReference type="SAM" id="Phobius"/>
    </source>
</evidence>
<keyword evidence="1" id="KW-0812">Transmembrane</keyword>
<feature type="transmembrane region" description="Helical" evidence="1">
    <location>
        <begin position="30"/>
        <end position="63"/>
    </location>
</feature>
<evidence type="ECO:0000313" key="2">
    <source>
        <dbReference type="EMBL" id="KAF1038558.1"/>
    </source>
</evidence>
<keyword evidence="1" id="KW-1133">Transmembrane helix</keyword>
<proteinExistence type="predicted"/>
<keyword evidence="1" id="KW-0472">Membrane</keyword>
<feature type="transmembrane region" description="Helical" evidence="1">
    <location>
        <begin position="136"/>
        <end position="154"/>
    </location>
</feature>